<sequence length="132" mass="14556">PNHRSHWALAVHKENEQRGTMLHVSVIDLPRLVYQYDLRRDVVLRSASSEGPFTVAALAQGSVDRAVQLISEEPAPRDGVERCQDWVLRAMITLEAEEIVPAGTSHWVSGLVGQPANSVARAVGERWISPDA</sequence>
<evidence type="ECO:0000313" key="1">
    <source>
        <dbReference type="EMBL" id="EME88845.1"/>
    </source>
</evidence>
<dbReference type="Pfam" id="PF20174">
    <property type="entry name" value="DUF6540"/>
    <property type="match status" value="1"/>
</dbReference>
<name>N1Q7V2_PSEFD</name>
<dbReference type="AlphaFoldDB" id="N1Q7V2"/>
<dbReference type="KEGG" id="pfj:MYCFIDRAFT_126477"/>
<dbReference type="Proteomes" id="UP000016932">
    <property type="component" value="Unassembled WGS sequence"/>
</dbReference>
<proteinExistence type="predicted"/>
<dbReference type="VEuPathDB" id="FungiDB:MYCFIDRAFT_126477"/>
<dbReference type="EMBL" id="KB446555">
    <property type="protein sequence ID" value="EME88845.1"/>
    <property type="molecule type" value="Genomic_DNA"/>
</dbReference>
<protein>
    <submittedName>
        <fullName evidence="1">Uncharacterized protein</fullName>
    </submittedName>
</protein>
<dbReference type="RefSeq" id="XP_007921720.1">
    <property type="nucleotide sequence ID" value="XM_007923529.1"/>
</dbReference>
<keyword evidence="2" id="KW-1185">Reference proteome</keyword>
<reference evidence="1 2" key="1">
    <citation type="journal article" date="2012" name="PLoS Pathog.">
        <title>Diverse lifestyles and strategies of plant pathogenesis encoded in the genomes of eighteen Dothideomycetes fungi.</title>
        <authorList>
            <person name="Ohm R.A."/>
            <person name="Feau N."/>
            <person name="Henrissat B."/>
            <person name="Schoch C.L."/>
            <person name="Horwitz B.A."/>
            <person name="Barry K.W."/>
            <person name="Condon B.J."/>
            <person name="Copeland A.C."/>
            <person name="Dhillon B."/>
            <person name="Glaser F."/>
            <person name="Hesse C.N."/>
            <person name="Kosti I."/>
            <person name="LaButti K."/>
            <person name="Lindquist E.A."/>
            <person name="Lucas S."/>
            <person name="Salamov A.A."/>
            <person name="Bradshaw R.E."/>
            <person name="Ciuffetti L."/>
            <person name="Hamelin R.C."/>
            <person name="Kema G.H.J."/>
            <person name="Lawrence C."/>
            <person name="Scott J.A."/>
            <person name="Spatafora J.W."/>
            <person name="Turgeon B.G."/>
            <person name="de Wit P.J.G.M."/>
            <person name="Zhong S."/>
            <person name="Goodwin S.B."/>
            <person name="Grigoriev I.V."/>
        </authorList>
    </citation>
    <scope>NUCLEOTIDE SEQUENCE [LARGE SCALE GENOMIC DNA]</scope>
    <source>
        <strain evidence="1 2">CIRAD86</strain>
    </source>
</reference>
<gene>
    <name evidence="1" type="ORF">MYCFIDRAFT_126477</name>
</gene>
<evidence type="ECO:0000313" key="2">
    <source>
        <dbReference type="Proteomes" id="UP000016932"/>
    </source>
</evidence>
<dbReference type="OrthoDB" id="5271495at2759"/>
<dbReference type="HOGENOM" id="CLU_1815476_0_0_1"/>
<dbReference type="eggNOG" id="ENOG502STNU">
    <property type="taxonomic scope" value="Eukaryota"/>
</dbReference>
<feature type="non-terminal residue" evidence="1">
    <location>
        <position position="1"/>
    </location>
</feature>
<organism evidence="1 2">
    <name type="scientific">Pseudocercospora fijiensis (strain CIRAD86)</name>
    <name type="common">Black leaf streak disease fungus</name>
    <name type="synonym">Mycosphaerella fijiensis</name>
    <dbReference type="NCBI Taxonomy" id="383855"/>
    <lineage>
        <taxon>Eukaryota</taxon>
        <taxon>Fungi</taxon>
        <taxon>Dikarya</taxon>
        <taxon>Ascomycota</taxon>
        <taxon>Pezizomycotina</taxon>
        <taxon>Dothideomycetes</taxon>
        <taxon>Dothideomycetidae</taxon>
        <taxon>Mycosphaerellales</taxon>
        <taxon>Mycosphaerellaceae</taxon>
        <taxon>Pseudocercospora</taxon>
    </lineage>
</organism>
<dbReference type="GeneID" id="19330611"/>
<accession>N1Q7V2</accession>
<dbReference type="InterPro" id="IPR046670">
    <property type="entry name" value="DUF6540"/>
</dbReference>